<dbReference type="RefSeq" id="WP_307480454.1">
    <property type="nucleotide sequence ID" value="NZ_JAUTBF010000001.1"/>
</dbReference>
<evidence type="ECO:0000313" key="2">
    <source>
        <dbReference type="Proteomes" id="UP001226691"/>
    </source>
</evidence>
<reference evidence="1 2" key="1">
    <citation type="submission" date="2023-07" db="EMBL/GenBank/DDBJ databases">
        <title>Functional and genomic diversity of the sorghum phyllosphere microbiome.</title>
        <authorList>
            <person name="Shade A."/>
        </authorList>
    </citation>
    <scope>NUCLEOTIDE SEQUENCE [LARGE SCALE GENOMIC DNA]</scope>
    <source>
        <strain evidence="1 2">SORGH_AS_1207</strain>
    </source>
</reference>
<keyword evidence="2" id="KW-1185">Reference proteome</keyword>
<dbReference type="InterPro" id="IPR036365">
    <property type="entry name" value="PGBD-like_sf"/>
</dbReference>
<dbReference type="Gene3D" id="3.30.1380.10">
    <property type="match status" value="1"/>
</dbReference>
<gene>
    <name evidence="1" type="ORF">QE412_000811</name>
</gene>
<name>A0ABU0TRD8_MICTR</name>
<organism evidence="1 2">
    <name type="scientific">Microbacterium trichothecenolyticum</name>
    <name type="common">Aureobacterium trichothecenolyticum</name>
    <dbReference type="NCBI Taxonomy" id="69370"/>
    <lineage>
        <taxon>Bacteria</taxon>
        <taxon>Bacillati</taxon>
        <taxon>Actinomycetota</taxon>
        <taxon>Actinomycetes</taxon>
        <taxon>Micrococcales</taxon>
        <taxon>Microbacteriaceae</taxon>
        <taxon>Microbacterium</taxon>
    </lineage>
</organism>
<sequence>MATLKNHRGHWLRDDAAAAFDRLEDDHGVFGVNSAGRSVESQNGLIRRWDQGGPANRPPYLYEPARPAERSNHVANGGIAVDVADPARFTAVCGPYGFVQPYPKTDPVHFEFRGGGAAGGSGENFPARARYGGGFVLFTQDLLGEFGHNTGGRDGKDGLATQAAVLHEQGAAEGNGFGRIARDGIGGPDTVTYLLWAFLNYRARPDETPGQPARSRYGSTWVRYVQRLAAALGHDLGPDGVDGQDGPRTQEIVRFEQAMAAKNGYGTLAVDGIGGYETAKYLLWAVVKFRLPWN</sequence>
<dbReference type="SUPFAM" id="SSF47090">
    <property type="entry name" value="PGBD-like"/>
    <property type="match status" value="1"/>
</dbReference>
<proteinExistence type="predicted"/>
<evidence type="ECO:0000313" key="1">
    <source>
        <dbReference type="EMBL" id="MDQ1122238.1"/>
    </source>
</evidence>
<dbReference type="InterPro" id="IPR009045">
    <property type="entry name" value="Zn_M74/Hedgehog-like"/>
</dbReference>
<dbReference type="Proteomes" id="UP001226691">
    <property type="component" value="Unassembled WGS sequence"/>
</dbReference>
<dbReference type="EMBL" id="JAUTBF010000001">
    <property type="protein sequence ID" value="MDQ1122238.1"/>
    <property type="molecule type" value="Genomic_DNA"/>
</dbReference>
<dbReference type="SUPFAM" id="SSF55166">
    <property type="entry name" value="Hedgehog/DD-peptidase"/>
    <property type="match status" value="1"/>
</dbReference>
<accession>A0ABU0TRD8</accession>
<protein>
    <submittedName>
        <fullName evidence="1">Peptidoglycan hydrolase-like protein with peptidoglycan-binding domain</fullName>
    </submittedName>
</protein>
<comment type="caution">
    <text evidence="1">The sequence shown here is derived from an EMBL/GenBank/DDBJ whole genome shotgun (WGS) entry which is preliminary data.</text>
</comment>